<dbReference type="EMBL" id="CP089982">
    <property type="protein sequence ID" value="WXA99033.1"/>
    <property type="molecule type" value="Genomic_DNA"/>
</dbReference>
<gene>
    <name evidence="1" type="ORF">LZC95_19700</name>
</gene>
<dbReference type="RefSeq" id="WP_394849663.1">
    <property type="nucleotide sequence ID" value="NZ_CP089982.1"/>
</dbReference>
<protein>
    <submittedName>
        <fullName evidence="1">Uncharacterized protein</fullName>
    </submittedName>
</protein>
<name>A0ABZ2KK52_9BACT</name>
<reference evidence="1 2" key="1">
    <citation type="submission" date="2021-12" db="EMBL/GenBank/DDBJ databases">
        <title>Discovery of the Pendulisporaceae a myxobacterial family with distinct sporulation behavior and unique specialized metabolism.</title>
        <authorList>
            <person name="Garcia R."/>
            <person name="Popoff A."/>
            <person name="Bader C.D."/>
            <person name="Loehr J."/>
            <person name="Walesch S."/>
            <person name="Walt C."/>
            <person name="Boldt J."/>
            <person name="Bunk B."/>
            <person name="Haeckl F.J.F.P.J."/>
            <person name="Gunesch A.P."/>
            <person name="Birkelbach J."/>
            <person name="Nuebel U."/>
            <person name="Pietschmann T."/>
            <person name="Bach T."/>
            <person name="Mueller R."/>
        </authorList>
    </citation>
    <scope>NUCLEOTIDE SEQUENCE [LARGE SCALE GENOMIC DNA]</scope>
    <source>
        <strain evidence="1 2">MSr12523</strain>
    </source>
</reference>
<accession>A0ABZ2KK52</accession>
<proteinExistence type="predicted"/>
<dbReference type="Proteomes" id="UP001379533">
    <property type="component" value="Chromosome"/>
</dbReference>
<sequence>MNKTLNFEVEIDLANVNDVAAFMKRPVLSGLLTVDESEPQTLWVCASDMDHARAIVEQHLRGTRAEINCIRCASEVDERRPHGR</sequence>
<organism evidence="1 2">
    <name type="scientific">Pendulispora brunnea</name>
    <dbReference type="NCBI Taxonomy" id="2905690"/>
    <lineage>
        <taxon>Bacteria</taxon>
        <taxon>Pseudomonadati</taxon>
        <taxon>Myxococcota</taxon>
        <taxon>Myxococcia</taxon>
        <taxon>Myxococcales</taxon>
        <taxon>Sorangiineae</taxon>
        <taxon>Pendulisporaceae</taxon>
        <taxon>Pendulispora</taxon>
    </lineage>
</organism>
<evidence type="ECO:0000313" key="2">
    <source>
        <dbReference type="Proteomes" id="UP001379533"/>
    </source>
</evidence>
<evidence type="ECO:0000313" key="1">
    <source>
        <dbReference type="EMBL" id="WXA99033.1"/>
    </source>
</evidence>
<keyword evidence="2" id="KW-1185">Reference proteome</keyword>